<reference evidence="2" key="1">
    <citation type="submission" date="2017-02" db="EMBL/GenBank/DDBJ databases">
        <authorList>
            <person name="Varghese N."/>
            <person name="Submissions S."/>
        </authorList>
    </citation>
    <scope>NUCLEOTIDE SEQUENCE [LARGE SCALE GENOMIC DNA]</scope>
    <source>
        <strain evidence="2">ATCC 700200</strain>
    </source>
</reference>
<dbReference type="OrthoDB" id="9940174at2"/>
<dbReference type="EMBL" id="FUYE01000008">
    <property type="protein sequence ID" value="SKA97877.1"/>
    <property type="molecule type" value="Genomic_DNA"/>
</dbReference>
<proteinExistence type="predicted"/>
<name>A0A1T4Y7U8_9BACT</name>
<protein>
    <submittedName>
        <fullName evidence="1">Uncharacterized protein</fullName>
    </submittedName>
</protein>
<keyword evidence="2" id="KW-1185">Reference proteome</keyword>
<sequence>MAQDYIMRLTQQVVAMLAAIIAKRRAGQVEDAKQDLATLCRQNVGLNLDTVKQLSPDALAAQLTSSGALRYPRSVMLAEFLIQDAEIQEEQGQPQQALPNYIHAFCLLSDAIDFLTREEQDVFRPKLEELATKLEQLPPNPYTSERLRAYRTPA</sequence>
<dbReference type="Proteomes" id="UP000190774">
    <property type="component" value="Unassembled WGS sequence"/>
</dbReference>
<dbReference type="AlphaFoldDB" id="A0A1T4Y7U8"/>
<gene>
    <name evidence="1" type="ORF">SAMN02745166_02635</name>
</gene>
<evidence type="ECO:0000313" key="2">
    <source>
        <dbReference type="Proteomes" id="UP000190774"/>
    </source>
</evidence>
<dbReference type="RefSeq" id="WP_078813833.1">
    <property type="nucleotide sequence ID" value="NZ_FUYE01000008.1"/>
</dbReference>
<evidence type="ECO:0000313" key="1">
    <source>
        <dbReference type="EMBL" id="SKA97877.1"/>
    </source>
</evidence>
<accession>A0A1T4Y7U8</accession>
<organism evidence="1 2">
    <name type="scientific">Prosthecobacter debontii</name>
    <dbReference type="NCBI Taxonomy" id="48467"/>
    <lineage>
        <taxon>Bacteria</taxon>
        <taxon>Pseudomonadati</taxon>
        <taxon>Verrucomicrobiota</taxon>
        <taxon>Verrucomicrobiia</taxon>
        <taxon>Verrucomicrobiales</taxon>
        <taxon>Verrucomicrobiaceae</taxon>
        <taxon>Prosthecobacter</taxon>
    </lineage>
</organism>